<comment type="caution">
    <text evidence="3">The sequence shown here is derived from an EMBL/GenBank/DDBJ whole genome shotgun (WGS) entry which is preliminary data.</text>
</comment>
<dbReference type="EMBL" id="JAACYR010000025">
    <property type="protein sequence ID" value="NDJ89359.1"/>
    <property type="molecule type" value="Genomic_DNA"/>
</dbReference>
<gene>
    <name evidence="3" type="ORF">ACT18_13530</name>
    <name evidence="4" type="ORF">BST28_09895</name>
    <name evidence="2" type="ORF">GWR20_09325</name>
</gene>
<name>A0A1B8SEM1_9MYCO</name>
<dbReference type="EMBL" id="MVHU01000011">
    <property type="protein sequence ID" value="ORA80364.1"/>
    <property type="molecule type" value="Genomic_DNA"/>
</dbReference>
<dbReference type="GO" id="GO:0005737">
    <property type="term" value="C:cytoplasm"/>
    <property type="evidence" value="ECO:0007669"/>
    <property type="project" value="TreeGrafter"/>
</dbReference>
<dbReference type="RefSeq" id="WP_019737317.1">
    <property type="nucleotide sequence ID" value="NZ_JAACYR010000025.1"/>
</dbReference>
<accession>A0A1B8SEM1</accession>
<keyword evidence="5" id="KW-1185">Reference proteome</keyword>
<dbReference type="Proteomes" id="UP000466523">
    <property type="component" value="Unassembled WGS sequence"/>
</dbReference>
<evidence type="ECO:0000313" key="7">
    <source>
        <dbReference type="Proteomes" id="UP000466523"/>
    </source>
</evidence>
<dbReference type="STRING" id="354243.BST28_09895"/>
<evidence type="ECO:0000313" key="6">
    <source>
        <dbReference type="Proteomes" id="UP000192713"/>
    </source>
</evidence>
<dbReference type="OrthoDB" id="9787292at2"/>
<reference evidence="4 6" key="2">
    <citation type="submission" date="2017-02" db="EMBL/GenBank/DDBJ databases">
        <title>The new phylogeny of genus Mycobacterium.</title>
        <authorList>
            <person name="Tortoli E."/>
            <person name="Trovato A."/>
            <person name="Cirillo D.M."/>
        </authorList>
    </citation>
    <scope>NUCLEOTIDE SEQUENCE [LARGE SCALE GENOMIC DNA]</scope>
    <source>
        <strain evidence="4 6">DSM 45093</strain>
    </source>
</reference>
<protein>
    <submittedName>
        <fullName evidence="2 3">Epimerase</fullName>
    </submittedName>
</protein>
<dbReference type="InterPro" id="IPR036291">
    <property type="entry name" value="NAD(P)-bd_dom_sf"/>
</dbReference>
<dbReference type="GO" id="GO:0004029">
    <property type="term" value="F:aldehyde dehydrogenase (NAD+) activity"/>
    <property type="evidence" value="ECO:0007669"/>
    <property type="project" value="TreeGrafter"/>
</dbReference>
<dbReference type="Proteomes" id="UP000192713">
    <property type="component" value="Unassembled WGS sequence"/>
</dbReference>
<dbReference type="Gene3D" id="3.40.50.720">
    <property type="entry name" value="NAD(P)-binding Rossmann-like Domain"/>
    <property type="match status" value="1"/>
</dbReference>
<organism evidence="3 5">
    <name type="scientific">Mycolicibacter kumamotonensis</name>
    <dbReference type="NCBI Taxonomy" id="354243"/>
    <lineage>
        <taxon>Bacteria</taxon>
        <taxon>Bacillati</taxon>
        <taxon>Actinomycetota</taxon>
        <taxon>Actinomycetes</taxon>
        <taxon>Mycobacteriales</taxon>
        <taxon>Mycobacteriaceae</taxon>
        <taxon>Mycolicibacter</taxon>
    </lineage>
</organism>
<sequence length="201" mass="20962">MSAAGGGRRIFFAGASGVIGSRLVPLLIEAGHTVGALTRSAGKADGLAFLGAQPIVCDVFDRPALTGAVRAFSPDLVLHQLTDLPDDLDDLPEESALNARIRVEGTRNLIGALEGLSPTKIVAQSVAWTMRPGLEADAVVALEEAVLAAHGVVLRYGFFYGPGTYYQQKLPPAPRVHIDIAAARTLQALDAPPGIMTVVSS</sequence>
<evidence type="ECO:0000259" key="1">
    <source>
        <dbReference type="Pfam" id="PF01370"/>
    </source>
</evidence>
<dbReference type="InterPro" id="IPR001509">
    <property type="entry name" value="Epimerase_deHydtase"/>
</dbReference>
<dbReference type="PANTHER" id="PTHR48079">
    <property type="entry name" value="PROTEIN YEEZ"/>
    <property type="match status" value="1"/>
</dbReference>
<evidence type="ECO:0000313" key="4">
    <source>
        <dbReference type="EMBL" id="ORA80364.1"/>
    </source>
</evidence>
<dbReference type="Pfam" id="PF01370">
    <property type="entry name" value="Epimerase"/>
    <property type="match status" value="1"/>
</dbReference>
<reference evidence="3 5" key="1">
    <citation type="submission" date="2015-06" db="EMBL/GenBank/DDBJ databases">
        <title>Genome sequence of Mycobacterium kumamotonense strain Roo.</title>
        <authorList>
            <person name="Greninger A.L."/>
            <person name="Cunningham G."/>
            <person name="Miller S."/>
        </authorList>
    </citation>
    <scope>NUCLEOTIDE SEQUENCE [LARGE SCALE GENOMIC DNA]</scope>
    <source>
        <strain evidence="3 5">Roo</strain>
    </source>
</reference>
<evidence type="ECO:0000313" key="2">
    <source>
        <dbReference type="EMBL" id="NDJ89359.1"/>
    </source>
</evidence>
<proteinExistence type="predicted"/>
<dbReference type="EMBL" id="LFOE01000019">
    <property type="protein sequence ID" value="OBY31191.1"/>
    <property type="molecule type" value="Genomic_DNA"/>
</dbReference>
<dbReference type="PATRIC" id="fig|354243.3.peg.2795"/>
<evidence type="ECO:0000313" key="3">
    <source>
        <dbReference type="EMBL" id="OBY31191.1"/>
    </source>
</evidence>
<evidence type="ECO:0000313" key="5">
    <source>
        <dbReference type="Proteomes" id="UP000092668"/>
    </source>
</evidence>
<reference evidence="2 7" key="3">
    <citation type="submission" date="2020-01" db="EMBL/GenBank/DDBJ databases">
        <authorList>
            <person name="Sanchez-Estrada R."/>
            <person name="Gonzalez-Y-Merchand J.A."/>
            <person name="Rivera-Gutierrez S."/>
        </authorList>
    </citation>
    <scope>NUCLEOTIDE SEQUENCE [LARGE SCALE GENOMIC DNA]</scope>
    <source>
        <strain evidence="2 7">CST 7247</strain>
    </source>
</reference>
<dbReference type="Proteomes" id="UP000092668">
    <property type="component" value="Unassembled WGS sequence"/>
</dbReference>
<dbReference type="AlphaFoldDB" id="A0A1B8SEM1"/>
<dbReference type="PANTHER" id="PTHR48079:SF6">
    <property type="entry name" value="NAD(P)-BINDING DOMAIN-CONTAINING PROTEIN-RELATED"/>
    <property type="match status" value="1"/>
</dbReference>
<dbReference type="SUPFAM" id="SSF51735">
    <property type="entry name" value="NAD(P)-binding Rossmann-fold domains"/>
    <property type="match status" value="1"/>
</dbReference>
<dbReference type="InterPro" id="IPR051783">
    <property type="entry name" value="NAD(P)-dependent_oxidoreduct"/>
</dbReference>
<feature type="domain" description="NAD-dependent epimerase/dehydratase" evidence="1">
    <location>
        <begin position="13"/>
        <end position="121"/>
    </location>
</feature>